<keyword evidence="4" id="KW-1185">Reference proteome</keyword>
<organism evidence="3 4">
    <name type="scientific">Nocardioides bigeumensis</name>
    <dbReference type="NCBI Taxonomy" id="433657"/>
    <lineage>
        <taxon>Bacteria</taxon>
        <taxon>Bacillati</taxon>
        <taxon>Actinomycetota</taxon>
        <taxon>Actinomycetes</taxon>
        <taxon>Propionibacteriales</taxon>
        <taxon>Nocardioidaceae</taxon>
        <taxon>Nocardioides</taxon>
    </lineage>
</organism>
<sequence>MITIRKRVLALATATAVAATTALATTPAQAASPAQDTAAWLTGELVDGLMPSGYSPPFDKDLGLTLDTAFSLAAVGGHGATVTQIRNAFEPRIGEYVEYVPNYMLPTPTEDDTHRGAGQLAKALAFVQLAGGNGTSYGGRNLLAELEGRTGADGRIEDKLAQGDTNPDSPGDQPDTDYANSVGQAFAARALTIAGSPEAAAARSFLLQQQCPAGFFREQFAAKGAPQQACNSNDAPATDVTALAVLQLVAIPSKDNATTAAITKATAWLRSTQRADGSFGTGPVDSVSNTNSTGSAAWALSTQGGCADAGRAGAWVQKIQVRNPASGSPLAGENGAVAFDVDTFNAAKTSGIDPAARYVWRRASTQAAPGLLAALTAADVTFAGPSAFQRAGTTASLSVGGVGEGERVCLTGPGIIGERSLTGTGLAAPLGTTVALPTKTAISTFTLTTATGSKTVAVKTLAKTTLKAKVKKKTIRKGKKQVVKVSRLEAGEKVVVRVGGKRVAKGVADAKGVFKAKFKIKKKLAKPGKKKVKVFGQFKNLRRGSATFRVVR</sequence>
<dbReference type="PROSITE" id="PS51318">
    <property type="entry name" value="TAT"/>
    <property type="match status" value="1"/>
</dbReference>
<protein>
    <recommendedName>
        <fullName evidence="5">Terpene cyclase/mutase family protein</fullName>
    </recommendedName>
</protein>
<dbReference type="SUPFAM" id="SSF48239">
    <property type="entry name" value="Terpenoid cyclases/Protein prenyltransferases"/>
    <property type="match status" value="1"/>
</dbReference>
<proteinExistence type="predicted"/>
<comment type="caution">
    <text evidence="3">The sequence shown here is derived from an EMBL/GenBank/DDBJ whole genome shotgun (WGS) entry which is preliminary data.</text>
</comment>
<reference evidence="3 4" key="1">
    <citation type="journal article" date="2019" name="Int. J. Syst. Evol. Microbiol.">
        <title>The Global Catalogue of Microorganisms (GCM) 10K type strain sequencing project: providing services to taxonomists for standard genome sequencing and annotation.</title>
        <authorList>
            <consortium name="The Broad Institute Genomics Platform"/>
            <consortium name="The Broad Institute Genome Sequencing Center for Infectious Disease"/>
            <person name="Wu L."/>
            <person name="Ma J."/>
        </authorList>
    </citation>
    <scope>NUCLEOTIDE SEQUENCE [LARGE SCALE GENOMIC DNA]</scope>
    <source>
        <strain evidence="3 4">JCM 16021</strain>
    </source>
</reference>
<keyword evidence="2" id="KW-0732">Signal</keyword>
<dbReference type="EMBL" id="BAAAQQ010000002">
    <property type="protein sequence ID" value="GAA2115393.1"/>
    <property type="molecule type" value="Genomic_DNA"/>
</dbReference>
<evidence type="ECO:0000313" key="3">
    <source>
        <dbReference type="EMBL" id="GAA2115393.1"/>
    </source>
</evidence>
<feature type="signal peptide" evidence="2">
    <location>
        <begin position="1"/>
        <end position="30"/>
    </location>
</feature>
<dbReference type="Proteomes" id="UP001500575">
    <property type="component" value="Unassembled WGS sequence"/>
</dbReference>
<feature type="chain" id="PRO_5045706451" description="Terpene cyclase/mutase family protein" evidence="2">
    <location>
        <begin position="31"/>
        <end position="552"/>
    </location>
</feature>
<feature type="region of interest" description="Disordered" evidence="1">
    <location>
        <begin position="153"/>
        <end position="179"/>
    </location>
</feature>
<evidence type="ECO:0000313" key="4">
    <source>
        <dbReference type="Proteomes" id="UP001500575"/>
    </source>
</evidence>
<dbReference type="RefSeq" id="WP_344302003.1">
    <property type="nucleotide sequence ID" value="NZ_BAAAQQ010000002.1"/>
</dbReference>
<dbReference type="InterPro" id="IPR006311">
    <property type="entry name" value="TAT_signal"/>
</dbReference>
<dbReference type="InterPro" id="IPR008930">
    <property type="entry name" value="Terpenoid_cyclase/PrenylTrfase"/>
</dbReference>
<evidence type="ECO:0000256" key="2">
    <source>
        <dbReference type="SAM" id="SignalP"/>
    </source>
</evidence>
<name>A0ABN2XRW3_9ACTN</name>
<dbReference type="Gene3D" id="1.50.10.20">
    <property type="match status" value="1"/>
</dbReference>
<gene>
    <name evidence="3" type="ORF">GCM10009843_04730</name>
</gene>
<dbReference type="CDD" id="cd00688">
    <property type="entry name" value="ISOPREN_C2_like"/>
    <property type="match status" value="1"/>
</dbReference>
<evidence type="ECO:0008006" key="5">
    <source>
        <dbReference type="Google" id="ProtNLM"/>
    </source>
</evidence>
<evidence type="ECO:0000256" key="1">
    <source>
        <dbReference type="SAM" id="MobiDB-lite"/>
    </source>
</evidence>
<accession>A0ABN2XRW3</accession>